<evidence type="ECO:0000313" key="2">
    <source>
        <dbReference type="Proteomes" id="UP000004344"/>
    </source>
</evidence>
<comment type="caution">
    <text evidence="1">The sequence shown here is derived from an EMBL/GenBank/DDBJ whole genome shotgun (WGS) entry which is preliminary data.</text>
</comment>
<name>G6FMH5_9CYAN</name>
<evidence type="ECO:0000313" key="1">
    <source>
        <dbReference type="EMBL" id="EHC19255.1"/>
    </source>
</evidence>
<organism evidence="1 2">
    <name type="scientific">Fischerella thermalis JSC-11</name>
    <dbReference type="NCBI Taxonomy" id="741277"/>
    <lineage>
        <taxon>Bacteria</taxon>
        <taxon>Bacillati</taxon>
        <taxon>Cyanobacteriota</taxon>
        <taxon>Cyanophyceae</taxon>
        <taxon>Nostocales</taxon>
        <taxon>Hapalosiphonaceae</taxon>
        <taxon>Fischerella</taxon>
    </lineage>
</organism>
<dbReference type="PATRIC" id="fig|741277.3.peg.82"/>
<protein>
    <submittedName>
        <fullName evidence="1">Uncharacterized protein</fullName>
    </submittedName>
</protein>
<dbReference type="AlphaFoldDB" id="G6FMH5"/>
<accession>G6FMH5</accession>
<reference evidence="1 2" key="1">
    <citation type="submission" date="2011-09" db="EMBL/GenBank/DDBJ databases">
        <title>The draft genome of Fischerella sp. JSC-11.</title>
        <authorList>
            <consortium name="US DOE Joint Genome Institute (JGI-PGF)"/>
            <person name="Lucas S."/>
            <person name="Han J."/>
            <person name="Lapidus A."/>
            <person name="Cheng J.-F."/>
            <person name="Goodwin L."/>
            <person name="Pitluck S."/>
            <person name="Peters L."/>
            <person name="Land M.L."/>
            <person name="Hauser L."/>
            <person name="Sarkisova S."/>
            <person name="Bryant D.A."/>
            <person name="Brown I."/>
            <person name="Woyke T.J."/>
        </authorList>
    </citation>
    <scope>NUCLEOTIDE SEQUENCE [LARGE SCALE GENOMIC DNA]</scope>
    <source>
        <strain evidence="1 2">JSC-11</strain>
    </source>
</reference>
<sequence>MVRHYLSVNQKQASLLQLTNGLIDSYGNKHLPLQYYSRDLLMSWEARNHLVELNLRHLDVS</sequence>
<keyword evidence="2" id="KW-1185">Reference proteome</keyword>
<dbReference type="EMBL" id="AGIZ01000001">
    <property type="protein sequence ID" value="EHC19255.1"/>
    <property type="molecule type" value="Genomic_DNA"/>
</dbReference>
<proteinExistence type="predicted"/>
<dbReference type="Proteomes" id="UP000004344">
    <property type="component" value="Unassembled WGS sequence"/>
</dbReference>
<gene>
    <name evidence="1" type="ORF">FJSC11DRAFT_0072</name>
</gene>